<dbReference type="AlphaFoldDB" id="A0A2T6AWX3"/>
<comment type="caution">
    <text evidence="1">The sequence shown here is derived from an EMBL/GenBank/DDBJ whole genome shotgun (WGS) entry which is preliminary data.</text>
</comment>
<organism evidence="1 2">
    <name type="scientific">Allosediminivita pacifica</name>
    <dbReference type="NCBI Taxonomy" id="1267769"/>
    <lineage>
        <taxon>Bacteria</taxon>
        <taxon>Pseudomonadati</taxon>
        <taxon>Pseudomonadota</taxon>
        <taxon>Alphaproteobacteria</taxon>
        <taxon>Rhodobacterales</taxon>
        <taxon>Paracoccaceae</taxon>
        <taxon>Allosediminivita</taxon>
    </lineage>
</organism>
<keyword evidence="2" id="KW-1185">Reference proteome</keyword>
<accession>A0A2T6AWX3</accession>
<dbReference type="Proteomes" id="UP000244069">
    <property type="component" value="Unassembled WGS sequence"/>
</dbReference>
<evidence type="ECO:0000313" key="1">
    <source>
        <dbReference type="EMBL" id="PTX48325.1"/>
    </source>
</evidence>
<sequence>MKPRHHKTTLKDGWIARDAETGRFVAVGTENGVSRKTPKTEALLKEVSSRRNAALKRLVNR</sequence>
<protein>
    <submittedName>
        <fullName evidence="1">Uncharacterized protein</fullName>
    </submittedName>
</protein>
<name>A0A2T6AWX3_9RHOB</name>
<dbReference type="RefSeq" id="WP_107975765.1">
    <property type="nucleotide sequence ID" value="NZ_BMEZ01000011.1"/>
</dbReference>
<dbReference type="EMBL" id="QBKN01000009">
    <property type="protein sequence ID" value="PTX48325.1"/>
    <property type="molecule type" value="Genomic_DNA"/>
</dbReference>
<gene>
    <name evidence="1" type="ORF">C8N44_10915</name>
</gene>
<evidence type="ECO:0000313" key="2">
    <source>
        <dbReference type="Proteomes" id="UP000244069"/>
    </source>
</evidence>
<reference evidence="1 2" key="1">
    <citation type="submission" date="2018-04" db="EMBL/GenBank/DDBJ databases">
        <title>Genomic Encyclopedia of Archaeal and Bacterial Type Strains, Phase II (KMG-II): from individual species to whole genera.</title>
        <authorList>
            <person name="Goeker M."/>
        </authorList>
    </citation>
    <scope>NUCLEOTIDE SEQUENCE [LARGE SCALE GENOMIC DNA]</scope>
    <source>
        <strain evidence="1 2">DSM 29329</strain>
    </source>
</reference>
<proteinExistence type="predicted"/>